<dbReference type="InterPro" id="IPR029207">
    <property type="entry name" value="FAM198"/>
</dbReference>
<name>A0A061I5L2_CRIGR</name>
<dbReference type="Pfam" id="PF15051">
    <property type="entry name" value="FAM198"/>
    <property type="match status" value="1"/>
</dbReference>
<gene>
    <name evidence="8" type="ORF">H671_4g12874</name>
</gene>
<comment type="similarity">
    <text evidence="3">Belongs to the GASK family.</text>
</comment>
<dbReference type="GO" id="GO:0005794">
    <property type="term" value="C:Golgi apparatus"/>
    <property type="evidence" value="ECO:0007669"/>
    <property type="project" value="UniProtKB-SubCell"/>
</dbReference>
<feature type="compositionally biased region" description="Basic residues" evidence="6">
    <location>
        <begin position="48"/>
        <end position="59"/>
    </location>
</feature>
<keyword evidence="7" id="KW-0732">Signal</keyword>
<keyword evidence="5" id="KW-0472">Membrane</keyword>
<dbReference type="PANTHER" id="PTHR15905:SF5">
    <property type="entry name" value="GOLGI-ASSOCIATED KINASE 1A"/>
    <property type="match status" value="1"/>
</dbReference>
<proteinExistence type="inferred from homology"/>
<dbReference type="AlphaFoldDB" id="A0A061I5L2"/>
<evidence type="ECO:0000256" key="1">
    <source>
        <dbReference type="ARBA" id="ARBA00004308"/>
    </source>
</evidence>
<evidence type="ECO:0000313" key="9">
    <source>
        <dbReference type="Proteomes" id="UP000030759"/>
    </source>
</evidence>
<evidence type="ECO:0000256" key="5">
    <source>
        <dbReference type="ARBA" id="ARBA00023136"/>
    </source>
</evidence>
<protein>
    <recommendedName>
        <fullName evidence="10">Protein FAM198A</fullName>
    </recommendedName>
</protein>
<evidence type="ECO:0000256" key="2">
    <source>
        <dbReference type="ARBA" id="ARBA00004555"/>
    </source>
</evidence>
<evidence type="ECO:0000256" key="7">
    <source>
        <dbReference type="SAM" id="SignalP"/>
    </source>
</evidence>
<evidence type="ECO:0000313" key="8">
    <source>
        <dbReference type="EMBL" id="ERE75140.1"/>
    </source>
</evidence>
<reference evidence="9" key="1">
    <citation type="journal article" date="2013" name="Nat. Biotechnol.">
        <title>Chinese hamster genome sequenced from sorted chromosomes.</title>
        <authorList>
            <person name="Brinkrolf K."/>
            <person name="Rupp O."/>
            <person name="Laux H."/>
            <person name="Kollin F."/>
            <person name="Ernst W."/>
            <person name="Linke B."/>
            <person name="Kofler R."/>
            <person name="Romand S."/>
            <person name="Hesse F."/>
            <person name="Budach W.E."/>
            <person name="Galosy S."/>
            <person name="Muller D."/>
            <person name="Noll T."/>
            <person name="Wienberg J."/>
            <person name="Jostock T."/>
            <person name="Leonard M."/>
            <person name="Grillari J."/>
            <person name="Tauch A."/>
            <person name="Goesmann A."/>
            <person name="Helk B."/>
            <person name="Mott J.E."/>
            <person name="Puhler A."/>
            <person name="Borth N."/>
        </authorList>
    </citation>
    <scope>NUCLEOTIDE SEQUENCE [LARGE SCALE GENOMIC DNA]</scope>
    <source>
        <strain evidence="9">17A/GY</strain>
    </source>
</reference>
<feature type="chain" id="PRO_5001600480" description="Protein FAM198A" evidence="7">
    <location>
        <begin position="17"/>
        <end position="256"/>
    </location>
</feature>
<sequence>MAFCLVMLLSAVAVTHLPPEHPASTPGLGPMEPDSSIWQTLNSSQRQRARNLSLRKGRALPRNSSSVCTEKRSHRRRVDRSRHPLGVRRDITVTGGPTLSAQHHGLLVEDEVHDRLDRYCCGFEPEPSDPCVEEGLREKCGNPEELRLVHILVRSSDPSHLVYIDNAGNLQHPDDKLNFRLLEGIAGFPESVVKVLASGCLQSLLIKSLQMDQVFWKSQGGARGLKHVLETLERRGQVLLRHIEKHNLTLFGDNDL</sequence>
<comment type="subcellular location">
    <subcellularLocation>
        <location evidence="1">Endomembrane system</location>
    </subcellularLocation>
    <subcellularLocation>
        <location evidence="2">Golgi apparatus</location>
    </subcellularLocation>
</comment>
<dbReference type="EMBL" id="KE675565">
    <property type="protein sequence ID" value="ERE75140.1"/>
    <property type="molecule type" value="Genomic_DNA"/>
</dbReference>
<evidence type="ECO:0000256" key="3">
    <source>
        <dbReference type="ARBA" id="ARBA00007691"/>
    </source>
</evidence>
<dbReference type="Proteomes" id="UP000030759">
    <property type="component" value="Unassembled WGS sequence"/>
</dbReference>
<feature type="signal peptide" evidence="7">
    <location>
        <begin position="1"/>
        <end position="16"/>
    </location>
</feature>
<evidence type="ECO:0000256" key="6">
    <source>
        <dbReference type="SAM" id="MobiDB-lite"/>
    </source>
</evidence>
<keyword evidence="4" id="KW-0333">Golgi apparatus</keyword>
<feature type="region of interest" description="Disordered" evidence="6">
    <location>
        <begin position="48"/>
        <end position="79"/>
    </location>
</feature>
<evidence type="ECO:0008006" key="10">
    <source>
        <dbReference type="Google" id="ProtNLM"/>
    </source>
</evidence>
<evidence type="ECO:0000256" key="4">
    <source>
        <dbReference type="ARBA" id="ARBA00023034"/>
    </source>
</evidence>
<dbReference type="PANTHER" id="PTHR15905">
    <property type="entry name" value="GOLGI-ASSOCIATED KINASE 1B-RELATED"/>
    <property type="match status" value="1"/>
</dbReference>
<accession>A0A061I5L2</accession>
<organism evidence="8 9">
    <name type="scientific">Cricetulus griseus</name>
    <name type="common">Chinese hamster</name>
    <name type="synonym">Cricetulus barabensis griseus</name>
    <dbReference type="NCBI Taxonomy" id="10029"/>
    <lineage>
        <taxon>Eukaryota</taxon>
        <taxon>Metazoa</taxon>
        <taxon>Chordata</taxon>
        <taxon>Craniata</taxon>
        <taxon>Vertebrata</taxon>
        <taxon>Euteleostomi</taxon>
        <taxon>Mammalia</taxon>
        <taxon>Eutheria</taxon>
        <taxon>Euarchontoglires</taxon>
        <taxon>Glires</taxon>
        <taxon>Rodentia</taxon>
        <taxon>Myomorpha</taxon>
        <taxon>Muroidea</taxon>
        <taxon>Cricetidae</taxon>
        <taxon>Cricetinae</taxon>
        <taxon>Cricetulus</taxon>
    </lineage>
</organism>